<feature type="non-terminal residue" evidence="3">
    <location>
        <position position="208"/>
    </location>
</feature>
<dbReference type="GO" id="GO:0004185">
    <property type="term" value="F:serine-type carboxypeptidase activity"/>
    <property type="evidence" value="ECO:0007669"/>
    <property type="project" value="InterPro"/>
</dbReference>
<name>A0A383EXE7_9ZZZZ</name>
<dbReference type="PANTHER" id="PTHR30023">
    <property type="entry name" value="D-ALANYL-D-ALANINE CARBOXYPEPTIDASE"/>
    <property type="match status" value="1"/>
</dbReference>
<proteinExistence type="inferred from homology"/>
<dbReference type="GO" id="GO:0000270">
    <property type="term" value="P:peptidoglycan metabolic process"/>
    <property type="evidence" value="ECO:0007669"/>
    <property type="project" value="TreeGrafter"/>
</dbReference>
<accession>A0A383EXE7</accession>
<dbReference type="Gene3D" id="3.50.80.20">
    <property type="entry name" value="D-Ala-D-Ala carboxypeptidase C, peptidase S13"/>
    <property type="match status" value="1"/>
</dbReference>
<keyword evidence="2" id="KW-0378">Hydrolase</keyword>
<organism evidence="3">
    <name type="scientific">marine metagenome</name>
    <dbReference type="NCBI Taxonomy" id="408172"/>
    <lineage>
        <taxon>unclassified sequences</taxon>
        <taxon>metagenomes</taxon>
        <taxon>ecological metagenomes</taxon>
    </lineage>
</organism>
<dbReference type="PANTHER" id="PTHR30023:SF0">
    <property type="entry name" value="PENICILLIN-SENSITIVE CARBOXYPEPTIDASE A"/>
    <property type="match status" value="1"/>
</dbReference>
<dbReference type="InterPro" id="IPR000667">
    <property type="entry name" value="Peptidase_S13"/>
</dbReference>
<evidence type="ECO:0000256" key="1">
    <source>
        <dbReference type="ARBA" id="ARBA00006096"/>
    </source>
</evidence>
<dbReference type="InterPro" id="IPR012338">
    <property type="entry name" value="Beta-lactam/transpept-like"/>
</dbReference>
<evidence type="ECO:0000256" key="2">
    <source>
        <dbReference type="ARBA" id="ARBA00022801"/>
    </source>
</evidence>
<protein>
    <recommendedName>
        <fullName evidence="4">D-alanyl-D-alanine carboxypeptidase/D-alanyl-D-alanine-endopeptidase</fullName>
    </recommendedName>
</protein>
<dbReference type="SUPFAM" id="SSF56601">
    <property type="entry name" value="beta-lactamase/transpeptidase-like"/>
    <property type="match status" value="1"/>
</dbReference>
<evidence type="ECO:0008006" key="4">
    <source>
        <dbReference type="Google" id="ProtNLM"/>
    </source>
</evidence>
<dbReference type="GO" id="GO:0006508">
    <property type="term" value="P:proteolysis"/>
    <property type="evidence" value="ECO:0007669"/>
    <property type="project" value="InterPro"/>
</dbReference>
<dbReference type="EMBL" id="UINC01229250">
    <property type="protein sequence ID" value="SVE60885.1"/>
    <property type="molecule type" value="Genomic_DNA"/>
</dbReference>
<sequence>MTKRLLPIFLVFILGCTHTPSIYKEQGKQSVKSNIQDIIDSSGLSTNMGIKIVSLKTNKTLYELNANSLFNPASNTKIYTCLAAISFLDTNYKFRTEVYKGEDTIYLVGGGDPDLTLEELDSLAEAVSSQIKDIHKLVIDDTRLDSTLYGEGWMWDEGAWWYSAEISALSVNDNCVDFIITPGKKGAPAIIKTNPSSDYYQISNTSLT</sequence>
<dbReference type="AlphaFoldDB" id="A0A383EXE7"/>
<reference evidence="3" key="1">
    <citation type="submission" date="2018-05" db="EMBL/GenBank/DDBJ databases">
        <authorList>
            <person name="Lanie J.A."/>
            <person name="Ng W.-L."/>
            <person name="Kazmierczak K.M."/>
            <person name="Andrzejewski T.M."/>
            <person name="Davidsen T.M."/>
            <person name="Wayne K.J."/>
            <person name="Tettelin H."/>
            <person name="Glass J.I."/>
            <person name="Rusch D."/>
            <person name="Podicherti R."/>
            <person name="Tsui H.-C.T."/>
            <person name="Winkler M.E."/>
        </authorList>
    </citation>
    <scope>NUCLEOTIDE SEQUENCE</scope>
</reference>
<evidence type="ECO:0000313" key="3">
    <source>
        <dbReference type="EMBL" id="SVE60885.1"/>
    </source>
</evidence>
<dbReference type="Gene3D" id="3.40.710.10">
    <property type="entry name" value="DD-peptidase/beta-lactamase superfamily"/>
    <property type="match status" value="1"/>
</dbReference>
<comment type="similarity">
    <text evidence="1">Belongs to the peptidase S13 family.</text>
</comment>
<gene>
    <name evidence="3" type="ORF">METZ01_LOCUS513739</name>
</gene>
<dbReference type="Pfam" id="PF02113">
    <property type="entry name" value="Peptidase_S13"/>
    <property type="match status" value="1"/>
</dbReference>
<dbReference type="PROSITE" id="PS51257">
    <property type="entry name" value="PROKAR_LIPOPROTEIN"/>
    <property type="match status" value="1"/>
</dbReference>